<organism evidence="8 9">
    <name type="scientific">Halobacillus trueperi</name>
    <dbReference type="NCBI Taxonomy" id="156205"/>
    <lineage>
        <taxon>Bacteria</taxon>
        <taxon>Bacillati</taxon>
        <taxon>Bacillota</taxon>
        <taxon>Bacilli</taxon>
        <taxon>Bacillales</taxon>
        <taxon>Bacillaceae</taxon>
        <taxon>Halobacillus</taxon>
    </lineage>
</organism>
<dbReference type="InterPro" id="IPR006047">
    <property type="entry name" value="GH13_cat_dom"/>
</dbReference>
<dbReference type="PRINTS" id="PR00110">
    <property type="entry name" value="ALPHAAMYLASE"/>
</dbReference>
<evidence type="ECO:0000256" key="4">
    <source>
        <dbReference type="ARBA" id="ARBA00023295"/>
    </source>
</evidence>
<dbReference type="AlphaFoldDB" id="A0A3E0J472"/>
<keyword evidence="9" id="KW-1185">Reference proteome</keyword>
<evidence type="ECO:0000313" key="9">
    <source>
        <dbReference type="Proteomes" id="UP000256305"/>
    </source>
</evidence>
<dbReference type="InterPro" id="IPR017853">
    <property type="entry name" value="GH"/>
</dbReference>
<dbReference type="GO" id="GO:0043169">
    <property type="term" value="F:cation binding"/>
    <property type="evidence" value="ECO:0007669"/>
    <property type="project" value="InterPro"/>
</dbReference>
<dbReference type="FunFam" id="3.90.400.10:FF:000002">
    <property type="entry name" value="Sucrose isomerase"/>
    <property type="match status" value="1"/>
</dbReference>
<evidence type="ECO:0000259" key="7">
    <source>
        <dbReference type="SMART" id="SM00642"/>
    </source>
</evidence>
<dbReference type="GO" id="GO:0004556">
    <property type="term" value="F:alpha-amylase activity"/>
    <property type="evidence" value="ECO:0007669"/>
    <property type="project" value="UniProtKB-UniRule"/>
</dbReference>
<feature type="domain" description="Glycosyl hydrolase family 13 catalytic" evidence="7">
    <location>
        <begin position="13"/>
        <end position="414"/>
    </location>
</feature>
<sequence length="548" mass="64367">MEKQWWKEAVVYQVYPRSFMDANGDGTGDLMGVLSKLDYLQDLGIDVIWLSPVYQSPNDDNGYDISDYQKIMDEFGTMENFDELLGEVHNRGMKLIMDLVVNHTSDEHRWFQESKSSKQNPYRDYYIWHPGKDGKEPNNWASIFEGSIWEYDEKTEEYYMHVFSKKQPDLNWENPKVRQELYNMVNWWLDKGIDGFRIDAISHIKKVPGYPDLPEIEGHTFVPSHEGHRNREGIQTFLDELVKETFSNYDIMTVGEANGVSVEEADQWVGEKDGKFNMIFQFEHVGLWERSKEKVDIHELKEIFTKWQTSLNGKGWNALFLENHDLPRTVSILGDDGLYRVESSKCLATLYFFMQGTPFIYQGQEIGMTNVQFPSIEDYDDVAIRNFYKKESERGVPHEEVMPVIWRTGRDNSRTPMQWSAEDSAGFTTGKPWLKVNPNFREINVVAEQNNRDSIFYYYKKMIQIRKQEKVLIYGDYTPFLEEHDQIFSYIRSGEEGKYMILANLSSERAFFNWSDEFAANQVLLCNYADPCESSLLQPFEARVYKIE</sequence>
<evidence type="ECO:0000256" key="6">
    <source>
        <dbReference type="RuleBase" id="RU361134"/>
    </source>
</evidence>
<name>A0A3E0J472_9BACI</name>
<comment type="subcellular location">
    <subcellularLocation>
        <location evidence="1">Cytoplasm</location>
    </subcellularLocation>
</comment>
<keyword evidence="3 6" id="KW-0378">Hydrolase</keyword>
<comment type="catalytic activity">
    <reaction evidence="6">
        <text>Endohydrolysis of (1-&gt;4)-alpha-D-glucosidic linkages in polysaccharides containing three or more (1-&gt;4)-alpha-linked D-glucose units.</text>
        <dbReference type="EC" id="3.2.1.1"/>
    </reaction>
</comment>
<keyword evidence="6" id="KW-0119">Carbohydrate metabolism</keyword>
<dbReference type="EMBL" id="QUAE01000016">
    <property type="protein sequence ID" value="REJ07534.1"/>
    <property type="molecule type" value="Genomic_DNA"/>
</dbReference>
<dbReference type="Gene3D" id="3.90.400.10">
    <property type="entry name" value="Oligo-1,6-glucosidase, Domain 2"/>
    <property type="match status" value="1"/>
</dbReference>
<dbReference type="Pfam" id="PF00128">
    <property type="entry name" value="Alpha-amylase"/>
    <property type="match status" value="1"/>
</dbReference>
<keyword evidence="4 6" id="KW-0326">Glycosidase</keyword>
<dbReference type="FunFam" id="3.20.20.80:FF:000064">
    <property type="entry name" value="Oligo-1,6-glucosidase"/>
    <property type="match status" value="2"/>
</dbReference>
<gene>
    <name evidence="8" type="ORF">DYE48_15705</name>
</gene>
<comment type="similarity">
    <text evidence="2 5">Belongs to the glycosyl hydrolase 13 family.</text>
</comment>
<evidence type="ECO:0000256" key="2">
    <source>
        <dbReference type="ARBA" id="ARBA00008061"/>
    </source>
</evidence>
<comment type="caution">
    <text evidence="8">The sequence shown here is derived from an EMBL/GenBank/DDBJ whole genome shotgun (WGS) entry which is preliminary data.</text>
</comment>
<dbReference type="SUPFAM" id="SSF51011">
    <property type="entry name" value="Glycosyl hydrolase domain"/>
    <property type="match status" value="1"/>
</dbReference>
<dbReference type="PANTHER" id="PTHR10357:SF178">
    <property type="entry name" value="OLIGO-1,6-GLUCOSIDASE 3-RELATED"/>
    <property type="match status" value="1"/>
</dbReference>
<evidence type="ECO:0000313" key="8">
    <source>
        <dbReference type="EMBL" id="REJ07534.1"/>
    </source>
</evidence>
<dbReference type="SMART" id="SM00642">
    <property type="entry name" value="Aamy"/>
    <property type="match status" value="1"/>
</dbReference>
<dbReference type="RefSeq" id="WP_115824462.1">
    <property type="nucleotide sequence ID" value="NZ_QUAE01000016.1"/>
</dbReference>
<dbReference type="InterPro" id="IPR045857">
    <property type="entry name" value="O16G_dom_2"/>
</dbReference>
<dbReference type="PANTHER" id="PTHR10357">
    <property type="entry name" value="ALPHA-AMYLASE FAMILY MEMBER"/>
    <property type="match status" value="1"/>
</dbReference>
<dbReference type="Proteomes" id="UP000256305">
    <property type="component" value="Unassembled WGS sequence"/>
</dbReference>
<protein>
    <recommendedName>
        <fullName evidence="6">Alpha-amylase</fullName>
        <ecNumber evidence="6">3.2.1.1</ecNumber>
    </recommendedName>
</protein>
<accession>A0A3E0J472</accession>
<dbReference type="InterPro" id="IPR006046">
    <property type="entry name" value="Alpha_amylase"/>
</dbReference>
<reference evidence="8 9" key="1">
    <citation type="submission" date="2018-08" db="EMBL/GenBank/DDBJ databases">
        <title>Genome sequence of Halobacillus trueperi KCTC 3686.</title>
        <authorList>
            <person name="Cho K.H."/>
            <person name="Kwak M.-J."/>
            <person name="Kim B.-Y."/>
            <person name="Chun J."/>
        </authorList>
    </citation>
    <scope>NUCLEOTIDE SEQUENCE [LARGE SCALE GENOMIC DNA]</scope>
    <source>
        <strain evidence="8 9">KCTC 3686</strain>
    </source>
</reference>
<dbReference type="Gene3D" id="2.60.40.1180">
    <property type="entry name" value="Golgi alpha-mannosidase II"/>
    <property type="match status" value="1"/>
</dbReference>
<dbReference type="SUPFAM" id="SSF51445">
    <property type="entry name" value="(Trans)glycosidases"/>
    <property type="match status" value="1"/>
</dbReference>
<dbReference type="InterPro" id="IPR013780">
    <property type="entry name" value="Glyco_hydro_b"/>
</dbReference>
<evidence type="ECO:0000256" key="5">
    <source>
        <dbReference type="RuleBase" id="RU003615"/>
    </source>
</evidence>
<dbReference type="GO" id="GO:0005737">
    <property type="term" value="C:cytoplasm"/>
    <property type="evidence" value="ECO:0007669"/>
    <property type="project" value="UniProtKB-SubCell"/>
</dbReference>
<proteinExistence type="inferred from homology"/>
<dbReference type="Gene3D" id="3.20.20.80">
    <property type="entry name" value="Glycosidases"/>
    <property type="match status" value="1"/>
</dbReference>
<dbReference type="EC" id="3.2.1.1" evidence="6"/>
<dbReference type="NCBIfam" id="NF008183">
    <property type="entry name" value="PRK10933.1"/>
    <property type="match status" value="1"/>
</dbReference>
<dbReference type="CDD" id="cd11333">
    <property type="entry name" value="AmyAc_SI_OligoGlu_DGase"/>
    <property type="match status" value="1"/>
</dbReference>
<evidence type="ECO:0000256" key="1">
    <source>
        <dbReference type="ARBA" id="ARBA00004496"/>
    </source>
</evidence>
<dbReference type="GO" id="GO:0009313">
    <property type="term" value="P:oligosaccharide catabolic process"/>
    <property type="evidence" value="ECO:0007669"/>
    <property type="project" value="TreeGrafter"/>
</dbReference>
<evidence type="ECO:0000256" key="3">
    <source>
        <dbReference type="ARBA" id="ARBA00022801"/>
    </source>
</evidence>